<dbReference type="KEGG" id="smia:P344_06020"/>
<organism evidence="4 5">
    <name type="scientific">Spiroplasma mirum ATCC 29335</name>
    <dbReference type="NCBI Taxonomy" id="838561"/>
    <lineage>
        <taxon>Bacteria</taxon>
        <taxon>Bacillati</taxon>
        <taxon>Mycoplasmatota</taxon>
        <taxon>Mollicutes</taxon>
        <taxon>Entomoplasmatales</taxon>
        <taxon>Spiroplasmataceae</taxon>
        <taxon>Spiroplasma</taxon>
    </lineage>
</organism>
<dbReference type="OrthoDB" id="387560at2"/>
<reference evidence="4 5" key="1">
    <citation type="submission" date="2013-09" db="EMBL/GenBank/DDBJ databases">
        <title>Complete genome sequence of Spiroplasma mirum suckling mouse cataract agent.</title>
        <authorList>
            <person name="Landry C.A."/>
            <person name="Bastian F.O."/>
            <person name="Thune R.L."/>
        </authorList>
    </citation>
    <scope>NUCLEOTIDE SEQUENCE [LARGE SCALE GENOMIC DNA]</scope>
    <source>
        <strain evidence="4 5">SMCA</strain>
    </source>
</reference>
<evidence type="ECO:0000259" key="3">
    <source>
        <dbReference type="Pfam" id="PF25888"/>
    </source>
</evidence>
<accession>W0GRW5</accession>
<evidence type="ECO:0000256" key="1">
    <source>
        <dbReference type="ARBA" id="ARBA00093462"/>
    </source>
</evidence>
<evidence type="ECO:0000313" key="4">
    <source>
        <dbReference type="EMBL" id="AHI58511.1"/>
    </source>
</evidence>
<dbReference type="eggNOG" id="COG3611">
    <property type="taxonomic scope" value="Bacteria"/>
</dbReference>
<protein>
    <submittedName>
        <fullName evidence="4">Uncharacterized protein</fullName>
    </submittedName>
</protein>
<comment type="similarity">
    <text evidence="1">Belongs to the DnaB/DnaD family.</text>
</comment>
<evidence type="ECO:0000259" key="2">
    <source>
        <dbReference type="Pfam" id="PF07261"/>
    </source>
</evidence>
<dbReference type="PATRIC" id="fig|838561.3.peg.1155"/>
<dbReference type="HOGENOM" id="CLU_668736_0_0_14"/>
<dbReference type="KEGG" id="smir:SMM_1008"/>
<name>W0GRW5_9MOLU</name>
<dbReference type="EMBL" id="CP006720">
    <property type="protein sequence ID" value="AHI58511.1"/>
    <property type="molecule type" value="Genomic_DNA"/>
</dbReference>
<evidence type="ECO:0000313" key="5">
    <source>
        <dbReference type="Proteomes" id="UP000019260"/>
    </source>
</evidence>
<dbReference type="InterPro" id="IPR006343">
    <property type="entry name" value="DnaB/C_C"/>
</dbReference>
<dbReference type="InterPro" id="IPR058660">
    <property type="entry name" value="WHD_DnaB"/>
</dbReference>
<dbReference type="Proteomes" id="UP000019260">
    <property type="component" value="Chromosome"/>
</dbReference>
<sequence length="419" mass="49169">MKIESEVKYLVKRDYDLTNYDRLIVLYLYRPIIGHQAHALYLMLVYDDIELDINTKYGSEHFLAILQMTYDELIKSKHQLEIIGLLKVLKRGKGTYYILKPQLPITPDAFFSNPVLCSYLSDKLGHQNFLLIKEKFLKNDKYIDITSESTALQNPNLLLNIDFIYIDKYLAGKNANSKLYLPYKDKIVQLANYYHILTKDIANFIYQAISVENKTRIFSYHKFQMLLSDFYQKETLKKQINGEQLNLIIDEENVVNPSSMKEAKIKEMATIDPIEYLTLLRDNVRPTPIEIDIIRDLILNYQLKNGVVNCLIEYVWFKNNKRIERSYCEKIANTFNQLKIITVKKAMDHLKEAYVKSQRAKTTKNAIKTNSQATRSFSQDLKASEIKNLEYVQLYEQSKPDFSGEKIDEKQLIEELKNL</sequence>
<dbReference type="RefSeq" id="WP_038677628.1">
    <property type="nucleotide sequence ID" value="NZ_CP002082.1"/>
</dbReference>
<feature type="domain" description="DnaB/C C-terminal" evidence="2">
    <location>
        <begin position="286"/>
        <end position="349"/>
    </location>
</feature>
<dbReference type="Pfam" id="PF25888">
    <property type="entry name" value="WHD_DnaB"/>
    <property type="match status" value="1"/>
</dbReference>
<dbReference type="STRING" id="838561.P344_06020"/>
<gene>
    <name evidence="4" type="ORF">P344_06020</name>
</gene>
<proteinExistence type="inferred from homology"/>
<dbReference type="AlphaFoldDB" id="W0GRW5"/>
<feature type="domain" description="Replicative helicase loading/DNA remodeling protein DnaB N-terminal winged helix" evidence="3">
    <location>
        <begin position="11"/>
        <end position="135"/>
    </location>
</feature>
<dbReference type="Pfam" id="PF07261">
    <property type="entry name" value="DnaB_2"/>
    <property type="match status" value="1"/>
</dbReference>
<keyword evidence="5" id="KW-1185">Reference proteome</keyword>